<evidence type="ECO:0000256" key="2">
    <source>
        <dbReference type="ARBA" id="ARBA00022692"/>
    </source>
</evidence>
<dbReference type="PANTHER" id="PTHR30071:SF1">
    <property type="entry name" value="CYTOCHROME B_B6 PROTEIN-RELATED"/>
    <property type="match status" value="1"/>
</dbReference>
<dbReference type="InterPro" id="IPR002541">
    <property type="entry name" value="Cyt_c_assembly"/>
</dbReference>
<comment type="caution">
    <text evidence="8">The sequence shown here is derived from an EMBL/GenBank/DDBJ whole genome shotgun (WGS) entry which is preliminary data.</text>
</comment>
<evidence type="ECO:0000256" key="4">
    <source>
        <dbReference type="ARBA" id="ARBA00022989"/>
    </source>
</evidence>
<dbReference type="Pfam" id="PF01578">
    <property type="entry name" value="Cytochrom_C_asm"/>
    <property type="match status" value="1"/>
</dbReference>
<evidence type="ECO:0000313" key="9">
    <source>
        <dbReference type="Proteomes" id="UP000292958"/>
    </source>
</evidence>
<evidence type="ECO:0000256" key="3">
    <source>
        <dbReference type="ARBA" id="ARBA00022748"/>
    </source>
</evidence>
<feature type="transmembrane region" description="Helical" evidence="6">
    <location>
        <begin position="45"/>
        <end position="73"/>
    </location>
</feature>
<evidence type="ECO:0000256" key="5">
    <source>
        <dbReference type="ARBA" id="ARBA00023136"/>
    </source>
</evidence>
<dbReference type="GO" id="GO:0020037">
    <property type="term" value="F:heme binding"/>
    <property type="evidence" value="ECO:0007669"/>
    <property type="project" value="InterPro"/>
</dbReference>
<dbReference type="PANTHER" id="PTHR30071">
    <property type="entry name" value="HEME EXPORTER PROTEIN C"/>
    <property type="match status" value="1"/>
</dbReference>
<keyword evidence="9" id="KW-1185">Reference proteome</keyword>
<keyword evidence="3" id="KW-0201">Cytochrome c-type biogenesis</keyword>
<feature type="domain" description="Cytochrome c assembly protein" evidence="7">
    <location>
        <begin position="16"/>
        <end position="175"/>
    </location>
</feature>
<dbReference type="EMBL" id="SHKW01000001">
    <property type="protein sequence ID" value="RZU40022.1"/>
    <property type="molecule type" value="Genomic_DNA"/>
</dbReference>
<protein>
    <submittedName>
        <fullName evidence="8">Heme exporter protein C</fullName>
    </submittedName>
</protein>
<keyword evidence="4 6" id="KW-1133">Transmembrane helix</keyword>
<keyword evidence="2 6" id="KW-0812">Transmembrane</keyword>
<feature type="transmembrane region" description="Helical" evidence="6">
    <location>
        <begin position="85"/>
        <end position="110"/>
    </location>
</feature>
<organism evidence="8 9">
    <name type="scientific">Edaphobacter modestus</name>
    <dbReference type="NCBI Taxonomy" id="388466"/>
    <lineage>
        <taxon>Bacteria</taxon>
        <taxon>Pseudomonadati</taxon>
        <taxon>Acidobacteriota</taxon>
        <taxon>Terriglobia</taxon>
        <taxon>Terriglobales</taxon>
        <taxon>Acidobacteriaceae</taxon>
        <taxon>Edaphobacter</taxon>
    </lineage>
</organism>
<dbReference type="AlphaFoldDB" id="A0A4Q7YQI4"/>
<accession>A0A4Q7YQI4</accession>
<keyword evidence="5 6" id="KW-0472">Membrane</keyword>
<name>A0A4Q7YQI4_9BACT</name>
<evidence type="ECO:0000256" key="6">
    <source>
        <dbReference type="SAM" id="Phobius"/>
    </source>
</evidence>
<dbReference type="InterPro" id="IPR045062">
    <property type="entry name" value="Cyt_c_biogenesis_CcsA/CcmC"/>
</dbReference>
<gene>
    <name evidence="8" type="ORF">BDD14_1437</name>
</gene>
<feature type="transmembrane region" description="Helical" evidence="6">
    <location>
        <begin position="122"/>
        <end position="140"/>
    </location>
</feature>
<evidence type="ECO:0000313" key="8">
    <source>
        <dbReference type="EMBL" id="RZU40022.1"/>
    </source>
</evidence>
<feature type="transmembrane region" description="Helical" evidence="6">
    <location>
        <begin position="12"/>
        <end position="33"/>
    </location>
</feature>
<evidence type="ECO:0000259" key="7">
    <source>
        <dbReference type="Pfam" id="PF01578"/>
    </source>
</evidence>
<dbReference type="GO" id="GO:0005886">
    <property type="term" value="C:plasma membrane"/>
    <property type="evidence" value="ECO:0007669"/>
    <property type="project" value="TreeGrafter"/>
</dbReference>
<evidence type="ECO:0000256" key="1">
    <source>
        <dbReference type="ARBA" id="ARBA00004141"/>
    </source>
</evidence>
<feature type="transmembrane region" description="Helical" evidence="6">
    <location>
        <begin position="152"/>
        <end position="174"/>
    </location>
</feature>
<dbReference type="GO" id="GO:0017004">
    <property type="term" value="P:cytochrome complex assembly"/>
    <property type="evidence" value="ECO:0007669"/>
    <property type="project" value="UniProtKB-KW"/>
</dbReference>
<comment type="subcellular location">
    <subcellularLocation>
        <location evidence="1">Membrane</location>
        <topology evidence="1">Multi-pass membrane protein</topology>
    </subcellularLocation>
</comment>
<proteinExistence type="predicted"/>
<sequence>MARSSTLRNLAWLWLAATIAVLVIGFRQAIFLAPMEETMGNLQRIFYYHLAHAILSLVFPYINVAASLAYLYWRHRDPLKALSADALAVASAEVTVLYAGLCLVTGMLWGKPAWGIWWTWDARLTTELILWLLYVSYLLLRRFSPTGQTGVLSAVLAVFAAVDVPIVFMSIHWWRTQHPAPVFGPDGGGIDPGMVPAVLWNLAGWAMWGLLLIGFRFALERRRQLAEQEAALVALEASLETPQ</sequence>
<dbReference type="Proteomes" id="UP000292958">
    <property type="component" value="Unassembled WGS sequence"/>
</dbReference>
<feature type="transmembrane region" description="Helical" evidence="6">
    <location>
        <begin position="194"/>
        <end position="215"/>
    </location>
</feature>
<reference evidence="8 9" key="1">
    <citation type="submission" date="2019-02" db="EMBL/GenBank/DDBJ databases">
        <title>Genomic Encyclopedia of Archaeal and Bacterial Type Strains, Phase II (KMG-II): from individual species to whole genera.</title>
        <authorList>
            <person name="Goeker M."/>
        </authorList>
    </citation>
    <scope>NUCLEOTIDE SEQUENCE [LARGE SCALE GENOMIC DNA]</scope>
    <source>
        <strain evidence="8 9">DSM 18101</strain>
    </source>
</reference>
<dbReference type="RefSeq" id="WP_341273297.1">
    <property type="nucleotide sequence ID" value="NZ_SHKW01000001.1"/>
</dbReference>